<evidence type="ECO:0000256" key="6">
    <source>
        <dbReference type="ARBA" id="ARBA00032390"/>
    </source>
</evidence>
<dbReference type="EMBL" id="WOCA01000005">
    <property type="protein sequence ID" value="MUK88395.1"/>
    <property type="molecule type" value="Genomic_DNA"/>
</dbReference>
<evidence type="ECO:0000313" key="8">
    <source>
        <dbReference type="EMBL" id="MUK88395.1"/>
    </source>
</evidence>
<evidence type="ECO:0000259" key="7">
    <source>
        <dbReference type="SMART" id="SM00644"/>
    </source>
</evidence>
<name>A0A6N8FG23_9BACI</name>
<evidence type="ECO:0000256" key="4">
    <source>
        <dbReference type="ARBA" id="ARBA00023316"/>
    </source>
</evidence>
<evidence type="ECO:0000313" key="9">
    <source>
        <dbReference type="Proteomes" id="UP000469125"/>
    </source>
</evidence>
<protein>
    <recommendedName>
        <fullName evidence="2">N-acetylmuramoyl-L-alanine amidase</fullName>
        <ecNumber evidence="2">3.5.1.28</ecNumber>
    </recommendedName>
    <alternativeName>
        <fullName evidence="6">Autolysin</fullName>
    </alternativeName>
    <alternativeName>
        <fullName evidence="5">Cell wall hydrolase</fullName>
    </alternativeName>
</protein>
<dbReference type="GO" id="GO:0009254">
    <property type="term" value="P:peptidoglycan turnover"/>
    <property type="evidence" value="ECO:0007669"/>
    <property type="project" value="TreeGrafter"/>
</dbReference>
<dbReference type="Gene3D" id="3.40.80.10">
    <property type="entry name" value="Peptidoglycan recognition protein-like"/>
    <property type="match status" value="1"/>
</dbReference>
<dbReference type="GO" id="GO:0009253">
    <property type="term" value="P:peptidoglycan catabolic process"/>
    <property type="evidence" value="ECO:0007669"/>
    <property type="project" value="InterPro"/>
</dbReference>
<dbReference type="Pfam" id="PF01510">
    <property type="entry name" value="Amidase_2"/>
    <property type="match status" value="1"/>
</dbReference>
<dbReference type="PANTHER" id="PTHR30417:SF1">
    <property type="entry name" value="N-ACETYLMURAMOYL-L-ALANINE AMIDASE AMID"/>
    <property type="match status" value="1"/>
</dbReference>
<evidence type="ECO:0000256" key="3">
    <source>
        <dbReference type="ARBA" id="ARBA00022801"/>
    </source>
</evidence>
<evidence type="ECO:0000256" key="2">
    <source>
        <dbReference type="ARBA" id="ARBA00011901"/>
    </source>
</evidence>
<dbReference type="Proteomes" id="UP000469125">
    <property type="component" value="Unassembled WGS sequence"/>
</dbReference>
<dbReference type="InterPro" id="IPR051206">
    <property type="entry name" value="NAMLAA_amidase_2"/>
</dbReference>
<dbReference type="GO" id="GO:0008745">
    <property type="term" value="F:N-acetylmuramoyl-L-alanine amidase activity"/>
    <property type="evidence" value="ECO:0007669"/>
    <property type="project" value="UniProtKB-EC"/>
</dbReference>
<evidence type="ECO:0000256" key="5">
    <source>
        <dbReference type="ARBA" id="ARBA00030881"/>
    </source>
</evidence>
<comment type="catalytic activity">
    <reaction evidence="1">
        <text>Hydrolyzes the link between N-acetylmuramoyl residues and L-amino acid residues in certain cell-wall glycopeptides.</text>
        <dbReference type="EC" id="3.5.1.28"/>
    </reaction>
</comment>
<reference evidence="8 9" key="1">
    <citation type="submission" date="2019-11" db="EMBL/GenBank/DDBJ databases">
        <authorList>
            <person name="Li X."/>
        </authorList>
    </citation>
    <scope>NUCLEOTIDE SEQUENCE [LARGE SCALE GENOMIC DNA]</scope>
    <source>
        <strain evidence="8 9">L9</strain>
    </source>
</reference>
<dbReference type="PANTHER" id="PTHR30417">
    <property type="entry name" value="N-ACETYLMURAMOYL-L-ALANINE AMIDASE AMID"/>
    <property type="match status" value="1"/>
</dbReference>
<organism evidence="8 9">
    <name type="scientific">Ornithinibacillus caprae</name>
    <dbReference type="NCBI Taxonomy" id="2678566"/>
    <lineage>
        <taxon>Bacteria</taxon>
        <taxon>Bacillati</taxon>
        <taxon>Bacillota</taxon>
        <taxon>Bacilli</taxon>
        <taxon>Bacillales</taxon>
        <taxon>Bacillaceae</taxon>
        <taxon>Ornithinibacillus</taxon>
    </lineage>
</organism>
<dbReference type="InterPro" id="IPR036505">
    <property type="entry name" value="Amidase/PGRP_sf"/>
</dbReference>
<dbReference type="SMART" id="SM00644">
    <property type="entry name" value="Ami_2"/>
    <property type="match status" value="1"/>
</dbReference>
<keyword evidence="3" id="KW-0378">Hydrolase</keyword>
<dbReference type="EC" id="3.5.1.28" evidence="2"/>
<dbReference type="GO" id="GO:0071555">
    <property type="term" value="P:cell wall organization"/>
    <property type="evidence" value="ECO:0007669"/>
    <property type="project" value="UniProtKB-KW"/>
</dbReference>
<dbReference type="RefSeq" id="WP_155668385.1">
    <property type="nucleotide sequence ID" value="NZ_WOCA01000005.1"/>
</dbReference>
<evidence type="ECO:0000256" key="1">
    <source>
        <dbReference type="ARBA" id="ARBA00001561"/>
    </source>
</evidence>
<accession>A0A6N8FG23</accession>
<dbReference type="InterPro" id="IPR002502">
    <property type="entry name" value="Amidase_domain"/>
</dbReference>
<keyword evidence="9" id="KW-1185">Reference proteome</keyword>
<feature type="domain" description="N-acetylmuramoyl-L-alanine amidase" evidence="7">
    <location>
        <begin position="61"/>
        <end position="225"/>
    </location>
</feature>
<sequence length="236" mass="27442">MRRSVFVFLMFSIVICVFLLVFQNIGVEQALSTTQESQYIFNDEGLEDKSKLQVNEILLPMENSEFRTSPITHVMIHYMSNALEKPEDPYRMEDIYKLFLQNGVSTHYVIDRDGNFYRLVSAERVAYHAGSGSLDAFPSYEDKMNHFSIGIELLAIGTREEMAPIITEEKYDSVHSSNIGFTDAQYRSLKELLTDIDKRHPNIHWNRKHIIGHNEYAPERKADPGKLFDWEKLNLK</sequence>
<dbReference type="SUPFAM" id="SSF55846">
    <property type="entry name" value="N-acetylmuramoyl-L-alanine amidase-like"/>
    <property type="match status" value="1"/>
</dbReference>
<dbReference type="AlphaFoldDB" id="A0A6N8FG23"/>
<keyword evidence="4" id="KW-0961">Cell wall biogenesis/degradation</keyword>
<comment type="caution">
    <text evidence="8">The sequence shown here is derived from an EMBL/GenBank/DDBJ whole genome shotgun (WGS) entry which is preliminary data.</text>
</comment>
<gene>
    <name evidence="8" type="ORF">GMD78_08330</name>
</gene>
<dbReference type="CDD" id="cd06583">
    <property type="entry name" value="PGRP"/>
    <property type="match status" value="1"/>
</dbReference>
<proteinExistence type="predicted"/>